<dbReference type="Proteomes" id="UP000887580">
    <property type="component" value="Unplaced"/>
</dbReference>
<name>A0AC35EXJ5_9BILA</name>
<evidence type="ECO:0000313" key="1">
    <source>
        <dbReference type="Proteomes" id="UP000887580"/>
    </source>
</evidence>
<organism evidence="1 2">
    <name type="scientific">Panagrolaimus sp. PS1159</name>
    <dbReference type="NCBI Taxonomy" id="55785"/>
    <lineage>
        <taxon>Eukaryota</taxon>
        <taxon>Metazoa</taxon>
        <taxon>Ecdysozoa</taxon>
        <taxon>Nematoda</taxon>
        <taxon>Chromadorea</taxon>
        <taxon>Rhabditida</taxon>
        <taxon>Tylenchina</taxon>
        <taxon>Panagrolaimomorpha</taxon>
        <taxon>Panagrolaimoidea</taxon>
        <taxon>Panagrolaimidae</taxon>
        <taxon>Panagrolaimus</taxon>
    </lineage>
</organism>
<protein>
    <submittedName>
        <fullName evidence="2">Uncharacterized protein</fullName>
    </submittedName>
</protein>
<accession>A0AC35EXJ5</accession>
<reference evidence="2" key="1">
    <citation type="submission" date="2022-11" db="UniProtKB">
        <authorList>
            <consortium name="WormBaseParasite"/>
        </authorList>
    </citation>
    <scope>IDENTIFICATION</scope>
</reference>
<proteinExistence type="predicted"/>
<dbReference type="WBParaSite" id="PS1159_v2.g11677.t1">
    <property type="protein sequence ID" value="PS1159_v2.g11677.t1"/>
    <property type="gene ID" value="PS1159_v2.g11677"/>
</dbReference>
<sequence length="192" mass="21937">MSTTMDTSDDDIFNRALMESTIERFNQTQNISSSEFSPMQRSNVSINNSSIQHSYASINSSPFQHSIVSINNSPIQHSIASINRSPIQPSIQNIMTKSPTAAHTTEARTELDRQLSNYSSSKNYVRSSQSTLTNISKPARPRRPPLRKHNLIPYETRFPRIDRYKSREHPQSFTCIDVLWKILLGPKRRTKA</sequence>
<evidence type="ECO:0000313" key="2">
    <source>
        <dbReference type="WBParaSite" id="PS1159_v2.g11677.t1"/>
    </source>
</evidence>